<keyword evidence="1" id="KW-0472">Membrane</keyword>
<gene>
    <name evidence="2" type="ORF">JMJ54_12125</name>
</gene>
<keyword evidence="1" id="KW-1133">Transmembrane helix</keyword>
<reference evidence="2 3" key="1">
    <citation type="submission" date="2021-01" db="EMBL/GenBank/DDBJ databases">
        <title>Draft Genome Sequence and Polyhydroxyalkanoate Biosynthetic Potential of Jeongeupia naejangsanensis Type Strain DSM 24253.</title>
        <authorList>
            <person name="Turrini P."/>
            <person name="Artuso I."/>
            <person name="Lugli G.A."/>
            <person name="Frangipani E."/>
            <person name="Ventura M."/>
            <person name="Visca P."/>
        </authorList>
    </citation>
    <scope>NUCLEOTIDE SEQUENCE [LARGE SCALE GENOMIC DNA]</scope>
    <source>
        <strain evidence="2 3">DSM 24253</strain>
    </source>
</reference>
<feature type="transmembrane region" description="Helical" evidence="1">
    <location>
        <begin position="107"/>
        <end position="129"/>
    </location>
</feature>
<dbReference type="InterPro" id="IPR047798">
    <property type="entry name" value="BPSS1780-like"/>
</dbReference>
<evidence type="ECO:0000313" key="2">
    <source>
        <dbReference type="EMBL" id="MBM3116580.1"/>
    </source>
</evidence>
<dbReference type="Proteomes" id="UP000809431">
    <property type="component" value="Unassembled WGS sequence"/>
</dbReference>
<keyword evidence="1" id="KW-0812">Transmembrane</keyword>
<feature type="transmembrane region" description="Helical" evidence="1">
    <location>
        <begin position="149"/>
        <end position="180"/>
    </location>
</feature>
<dbReference type="RefSeq" id="WP_203538821.1">
    <property type="nucleotide sequence ID" value="NZ_JAESND010000005.1"/>
</dbReference>
<dbReference type="NCBIfam" id="NF041043">
    <property type="entry name" value="BPSS1780_fam"/>
    <property type="match status" value="1"/>
</dbReference>
<proteinExistence type="predicted"/>
<evidence type="ECO:0000313" key="3">
    <source>
        <dbReference type="Proteomes" id="UP000809431"/>
    </source>
</evidence>
<name>A0ABS2BLU0_9NEIS</name>
<comment type="caution">
    <text evidence="2">The sequence shown here is derived from an EMBL/GenBank/DDBJ whole genome shotgun (WGS) entry which is preliminary data.</text>
</comment>
<protein>
    <recommendedName>
        <fullName evidence="4">DUF2189 domain-containing protein</fullName>
    </recommendedName>
</protein>
<evidence type="ECO:0008006" key="4">
    <source>
        <dbReference type="Google" id="ProtNLM"/>
    </source>
</evidence>
<feature type="transmembrane region" description="Helical" evidence="1">
    <location>
        <begin position="36"/>
        <end position="55"/>
    </location>
</feature>
<accession>A0ABS2BLU0</accession>
<keyword evidence="3" id="KW-1185">Reference proteome</keyword>
<sequence>MDNEIVIDSAPEARRLPAGDGWRWIVEAARLFRANWLQWLLISLVFVVIVMGLSLMPFINVLSTVVTPVLLGGVMWSAQGARQGRAPEIGDLFAGFRQRPRELLRVGLYYLIGVLIVALLLVALIYLFGLTETFEAWSKAETMADRPEIGSSGLLVVVLGLVGMLVVYSSYFFAPALVMLHGVSASEAMRLSLVGFWRNWLPVMLASAILSLLAIIAMIPMMLGLIPLIPVVLLTNYTAYADVFETR</sequence>
<organism evidence="2 3">
    <name type="scientific">Jeongeupia naejangsanensis</name>
    <dbReference type="NCBI Taxonomy" id="613195"/>
    <lineage>
        <taxon>Bacteria</taxon>
        <taxon>Pseudomonadati</taxon>
        <taxon>Pseudomonadota</taxon>
        <taxon>Betaproteobacteria</taxon>
        <taxon>Neisseriales</taxon>
        <taxon>Chitinibacteraceae</taxon>
        <taxon>Jeongeupia</taxon>
    </lineage>
</organism>
<dbReference type="EMBL" id="JAESND010000005">
    <property type="protein sequence ID" value="MBM3116580.1"/>
    <property type="molecule type" value="Genomic_DNA"/>
</dbReference>
<evidence type="ECO:0000256" key="1">
    <source>
        <dbReference type="SAM" id="Phobius"/>
    </source>
</evidence>